<dbReference type="PANTHER" id="PTHR32309:SF13">
    <property type="entry name" value="FERRIC ENTEROBACTIN TRANSPORT PROTEIN FEPE"/>
    <property type="match status" value="1"/>
</dbReference>
<feature type="coiled-coil region" evidence="1">
    <location>
        <begin position="232"/>
        <end position="342"/>
    </location>
</feature>
<name>A0AAT9FH63_9BACT</name>
<keyword evidence="1" id="KW-0175">Coiled coil</keyword>
<dbReference type="GO" id="GO:0004713">
    <property type="term" value="F:protein tyrosine kinase activity"/>
    <property type="evidence" value="ECO:0007669"/>
    <property type="project" value="TreeGrafter"/>
</dbReference>
<evidence type="ECO:0008006" key="5">
    <source>
        <dbReference type="Google" id="ProtNLM"/>
    </source>
</evidence>
<reference evidence="4" key="1">
    <citation type="submission" date="2024-07" db="EMBL/GenBank/DDBJ databases">
        <title>Complete genome sequence of Verrucomicrobiaceae bacterium NT6N.</title>
        <authorList>
            <person name="Huang C."/>
            <person name="Takami H."/>
            <person name="Hamasaki K."/>
        </authorList>
    </citation>
    <scope>NUCLEOTIDE SEQUENCE</scope>
    <source>
        <strain evidence="4">NT6N</strain>
    </source>
</reference>
<feature type="region of interest" description="Disordered" evidence="2">
    <location>
        <begin position="500"/>
        <end position="519"/>
    </location>
</feature>
<keyword evidence="3" id="KW-0812">Transmembrane</keyword>
<dbReference type="GO" id="GO:0005886">
    <property type="term" value="C:plasma membrane"/>
    <property type="evidence" value="ECO:0007669"/>
    <property type="project" value="TreeGrafter"/>
</dbReference>
<dbReference type="AlphaFoldDB" id="A0AAT9FH63"/>
<dbReference type="InterPro" id="IPR050445">
    <property type="entry name" value="Bact_polysacc_biosynth/exp"/>
</dbReference>
<dbReference type="KEGG" id="osu:NT6N_03440"/>
<keyword evidence="3" id="KW-0472">Membrane</keyword>
<protein>
    <recommendedName>
        <fullName evidence="5">Polysaccharide chain length determinant N-terminal domain-containing protein</fullName>
    </recommendedName>
</protein>
<feature type="transmembrane region" description="Helical" evidence="3">
    <location>
        <begin position="68"/>
        <end position="87"/>
    </location>
</feature>
<evidence type="ECO:0000313" key="4">
    <source>
        <dbReference type="EMBL" id="BDS05304.1"/>
    </source>
</evidence>
<sequence>MNNSSSPEHIVLVETEGGALVPSDRHYAISTPISNSAHGGQHYGHGGGRGVQRAIFSVEEIFSYLRKYGLVAAIVGILVGVGLYSYVQSRTPVYESTAVILLNQVSNKQLNLQTVEREEQSEYTLPQLVNNMRNEIGSDKFKLSLYSSIDPELRERIIGKKSEDEVAMDDADIFLSRLSQQISIDVIKDSHMVSVTAKSDDKQIAAELANSYVEHFAKYTQAQGKETTQKVAAFLKIKAEDLLVRVKTLERELLDYRENTGIVAGQADSEFAVNKVNNLNSQLVDTKLQREKLLETLDNIEAAGNDPEDLLKVPALAENSVLANAYAKLAETRSEVESLSTDFGRKHPRMLVAVRQEGAALENLQKLVTQTIGSLQRQLKTTTTKVASLEKKVTEAKNEAHVASNNSVSQELKEEQLKAGRELYNNLVQQMHEANIALQFSGVERVRITEKAMPGRTPIFPRKPLSAVMATVAFGSCFLGIPLTLGFGKRVLELAKEPKDNNSVTGLDSNHASSSPLSCQPAPTALNFSLPQANKTSEPLNYPTLVTFPRENTSNPRDWVRVASDPNARSGIELNAYLTRLISEPNQARGLIVTSNDVNPAKTLSAAALALAASRRGLRTLLVSCENLTPEMAPSAATPNYNQRPKPAEELLSPFITEEDKLYFVTDEAWKRIPSLCLETLTNAHHCVDLLVLDAPLVSDETDLGIMSNFAASIVLVRNLSEHYNHQNQQARFQRILPACTVTGEFLIEG</sequence>
<keyword evidence="3" id="KW-1133">Transmembrane helix</keyword>
<dbReference type="PANTHER" id="PTHR32309">
    <property type="entry name" value="TYROSINE-PROTEIN KINASE"/>
    <property type="match status" value="1"/>
</dbReference>
<evidence type="ECO:0000256" key="3">
    <source>
        <dbReference type="SAM" id="Phobius"/>
    </source>
</evidence>
<dbReference type="EMBL" id="AP026866">
    <property type="protein sequence ID" value="BDS05304.1"/>
    <property type="molecule type" value="Genomic_DNA"/>
</dbReference>
<evidence type="ECO:0000256" key="1">
    <source>
        <dbReference type="SAM" id="Coils"/>
    </source>
</evidence>
<proteinExistence type="predicted"/>
<accession>A0AAT9FH63</accession>
<feature type="compositionally biased region" description="Polar residues" evidence="2">
    <location>
        <begin position="501"/>
        <end position="518"/>
    </location>
</feature>
<organism evidence="4">
    <name type="scientific">Oceaniferula spumae</name>
    <dbReference type="NCBI Taxonomy" id="2979115"/>
    <lineage>
        <taxon>Bacteria</taxon>
        <taxon>Pseudomonadati</taxon>
        <taxon>Verrucomicrobiota</taxon>
        <taxon>Verrucomicrobiia</taxon>
        <taxon>Verrucomicrobiales</taxon>
        <taxon>Verrucomicrobiaceae</taxon>
        <taxon>Oceaniferula</taxon>
    </lineage>
</organism>
<gene>
    <name evidence="4" type="ORF">NT6N_03440</name>
</gene>
<feature type="coiled-coil region" evidence="1">
    <location>
        <begin position="372"/>
        <end position="406"/>
    </location>
</feature>
<evidence type="ECO:0000256" key="2">
    <source>
        <dbReference type="SAM" id="MobiDB-lite"/>
    </source>
</evidence>